<evidence type="ECO:0000313" key="2">
    <source>
        <dbReference type="EMBL" id="KJB18951.1"/>
    </source>
</evidence>
<dbReference type="EMBL" id="CM001742">
    <property type="protein sequence ID" value="KJB18951.1"/>
    <property type="molecule type" value="Genomic_DNA"/>
</dbReference>
<feature type="compositionally biased region" description="Basic and acidic residues" evidence="1">
    <location>
        <begin position="22"/>
        <end position="47"/>
    </location>
</feature>
<feature type="region of interest" description="Disordered" evidence="1">
    <location>
        <begin position="1"/>
        <end position="132"/>
    </location>
</feature>
<evidence type="ECO:0000256" key="1">
    <source>
        <dbReference type="SAM" id="MobiDB-lite"/>
    </source>
</evidence>
<dbReference type="PANTHER" id="PTHR45005:SF2">
    <property type="entry name" value="PROTEIN HLB1"/>
    <property type="match status" value="1"/>
</dbReference>
<dbReference type="Gramene" id="KJB18951">
    <property type="protein sequence ID" value="KJB18951"/>
    <property type="gene ID" value="B456_003G076800"/>
</dbReference>
<dbReference type="PANTHER" id="PTHR45005">
    <property type="match status" value="1"/>
</dbReference>
<dbReference type="eggNOG" id="ENOG502QR9B">
    <property type="taxonomic scope" value="Eukaryota"/>
</dbReference>
<dbReference type="Gene3D" id="1.25.40.10">
    <property type="entry name" value="Tetratricopeptide repeat domain"/>
    <property type="match status" value="2"/>
</dbReference>
<evidence type="ECO:0000313" key="3">
    <source>
        <dbReference type="Proteomes" id="UP000032304"/>
    </source>
</evidence>
<feature type="compositionally biased region" description="Polar residues" evidence="1">
    <location>
        <begin position="117"/>
        <end position="130"/>
    </location>
</feature>
<dbReference type="Pfam" id="PF06552">
    <property type="entry name" value="TOM20_plant"/>
    <property type="match status" value="1"/>
</dbReference>
<accession>A0A0D2QPU7</accession>
<proteinExistence type="predicted"/>
<dbReference type="OMA" id="WETIDSW"/>
<dbReference type="SUPFAM" id="SSF48452">
    <property type="entry name" value="TPR-like"/>
    <property type="match status" value="2"/>
</dbReference>
<dbReference type="Proteomes" id="UP000032304">
    <property type="component" value="Chromosome 3"/>
</dbReference>
<gene>
    <name evidence="2" type="ORF">B456_003G076800</name>
</gene>
<dbReference type="STRING" id="29730.A0A0D2QPU7"/>
<sequence>MPETTEESELHNGHQPQAEPEPESKAESQPESKTEPGPENKPEEALKLEPVVTGADPNTKEEDKESSIQSNDAATPSSTDQNARPQLRKDEGNRTFTMRELLTEFKSDEEEVGSPYSRESTQRQSNQNSAAMELVSSVTGADEEGQSRQRVLVYAAKRYAAALEKNPEDYDALYNWALVLQESADNVSPDSTSPSKDDLLEEACKKYDDATRLCPTLHDAFYNWAIAISDRAKMRGRTKEAEELWEQATKNYEKAVQLNWNSPQALNNWGLALQELSAIVSAREKQKIVKTAISKFREAIRLQFDFHRAIYNLGTVLYALAEDSVQTGTTNPKEMSSNELYSQSAIYIAAAHALKPNYSVYSSALKLVHSMLPLPHLKDGYLTAPPLGNTFPPHSDWKRTEFFLNQEALQQCMKLCYCTSLLRGRNDRVIKVEQKQVSRSLSGRIVDAGNTDKKAIRVDIPDIISVSASADLTLPPGAGLCINTTSGQVFLVADSWESLDGWLDALRLVYTIYARGKTDVLAGIIAT</sequence>
<dbReference type="InterPro" id="IPR053277">
    <property type="entry name" value="Endomembrane_traffic_mod"/>
</dbReference>
<dbReference type="InterPro" id="IPR011990">
    <property type="entry name" value="TPR-like_helical_dom_sf"/>
</dbReference>
<organism evidence="2 3">
    <name type="scientific">Gossypium raimondii</name>
    <name type="common">Peruvian cotton</name>
    <name type="synonym">Gossypium klotzschianum subsp. raimondii</name>
    <dbReference type="NCBI Taxonomy" id="29730"/>
    <lineage>
        <taxon>Eukaryota</taxon>
        <taxon>Viridiplantae</taxon>
        <taxon>Streptophyta</taxon>
        <taxon>Embryophyta</taxon>
        <taxon>Tracheophyta</taxon>
        <taxon>Spermatophyta</taxon>
        <taxon>Magnoliopsida</taxon>
        <taxon>eudicotyledons</taxon>
        <taxon>Gunneridae</taxon>
        <taxon>Pentapetalae</taxon>
        <taxon>rosids</taxon>
        <taxon>malvids</taxon>
        <taxon>Malvales</taxon>
        <taxon>Malvaceae</taxon>
        <taxon>Malvoideae</taxon>
        <taxon>Gossypium</taxon>
    </lineage>
</organism>
<dbReference type="AlphaFoldDB" id="A0A0D2QPU7"/>
<feature type="compositionally biased region" description="Polar residues" evidence="1">
    <location>
        <begin position="67"/>
        <end position="84"/>
    </location>
</feature>
<reference evidence="2 3" key="1">
    <citation type="journal article" date="2012" name="Nature">
        <title>Repeated polyploidization of Gossypium genomes and the evolution of spinnable cotton fibres.</title>
        <authorList>
            <person name="Paterson A.H."/>
            <person name="Wendel J.F."/>
            <person name="Gundlach H."/>
            <person name="Guo H."/>
            <person name="Jenkins J."/>
            <person name="Jin D."/>
            <person name="Llewellyn D."/>
            <person name="Showmaker K.C."/>
            <person name="Shu S."/>
            <person name="Udall J."/>
            <person name="Yoo M.J."/>
            <person name="Byers R."/>
            <person name="Chen W."/>
            <person name="Doron-Faigenboim A."/>
            <person name="Duke M.V."/>
            <person name="Gong L."/>
            <person name="Grimwood J."/>
            <person name="Grover C."/>
            <person name="Grupp K."/>
            <person name="Hu G."/>
            <person name="Lee T.H."/>
            <person name="Li J."/>
            <person name="Lin L."/>
            <person name="Liu T."/>
            <person name="Marler B.S."/>
            <person name="Page J.T."/>
            <person name="Roberts A.W."/>
            <person name="Romanel E."/>
            <person name="Sanders W.S."/>
            <person name="Szadkowski E."/>
            <person name="Tan X."/>
            <person name="Tang H."/>
            <person name="Xu C."/>
            <person name="Wang J."/>
            <person name="Wang Z."/>
            <person name="Zhang D."/>
            <person name="Zhang L."/>
            <person name="Ashrafi H."/>
            <person name="Bedon F."/>
            <person name="Bowers J.E."/>
            <person name="Brubaker C.L."/>
            <person name="Chee P.W."/>
            <person name="Das S."/>
            <person name="Gingle A.R."/>
            <person name="Haigler C.H."/>
            <person name="Harker D."/>
            <person name="Hoffmann L.V."/>
            <person name="Hovav R."/>
            <person name="Jones D.C."/>
            <person name="Lemke C."/>
            <person name="Mansoor S."/>
            <person name="ur Rahman M."/>
            <person name="Rainville L.N."/>
            <person name="Rambani A."/>
            <person name="Reddy U.K."/>
            <person name="Rong J.K."/>
            <person name="Saranga Y."/>
            <person name="Scheffler B.E."/>
            <person name="Scheffler J.A."/>
            <person name="Stelly D.M."/>
            <person name="Triplett B.A."/>
            <person name="Van Deynze A."/>
            <person name="Vaslin M.F."/>
            <person name="Waghmare V.N."/>
            <person name="Walford S.A."/>
            <person name="Wright R.J."/>
            <person name="Zaki E.A."/>
            <person name="Zhang T."/>
            <person name="Dennis E.S."/>
            <person name="Mayer K.F."/>
            <person name="Peterson D.G."/>
            <person name="Rokhsar D.S."/>
            <person name="Wang X."/>
            <person name="Schmutz J."/>
        </authorList>
    </citation>
    <scope>NUCLEOTIDE SEQUENCE [LARGE SCALE GENOMIC DNA]</scope>
</reference>
<keyword evidence="3" id="KW-1185">Reference proteome</keyword>
<protein>
    <recommendedName>
        <fullName evidence="4">PH domain-containing protein</fullName>
    </recommendedName>
</protein>
<evidence type="ECO:0008006" key="4">
    <source>
        <dbReference type="Google" id="ProtNLM"/>
    </source>
</evidence>
<name>A0A0D2QPU7_GOSRA</name>